<sequence>MASDRDARRHDGCWFAAAPQPGRPERYLGRSIRQHRKWYNTFRRRPRRRNYFGGGIGWSMVIMLVFLSATYAALLEFENCLDPAIIDSNPQQLQFVPLDVSVGFDLSSSAYPLDVTVYGNVTGTADRSPDYPAPSDPRWQDPNETVGKIIDLDVGNNNYATLIASVQVVSFKPYSQPSRFCDSITQGDCPLSPVFYANESNLSSLRAFSIQHDMSSSYRFSTLHTTLTIISGNAAADRLGCISINITPDLGSTVKNALAFVPLAILILVGLATISSAIYSPWGTTDPFRWTSNYGRDEDVLRLVTPGFGDCLQYIQFVVLTGALSLNYPGYYQPAVSQAAWSSLMFNQSFFGSEHNPVVDGVYAVNGSRGLDRLEKYVGMDAARDVWPAMMVWLLVILAIITLLIQIAFASRWAYRELARVPEEDLRAKNMPFTVGNVIRIVYNYFFLPLISLSFFQLIIAGDSPAYSVGLAGVVIFILICFSIWTVRLIFTTRPVSYLFDDLPTVLLYGPLYNTFCDDAASFASIPIVISFTRGIAIGALQASGIAQIVLLAICEVVSVLTILAFRPFPSPSSMNLYHICFSIIRFLTILLSVVFVPSLGISHAARAWIGYVILFLHGLVLVFGFFLNALQTIVEVVARLLGAGGNEAGVTRGGLVKVFGMRQLSRRNPRRDVVTRQSMASEAAMLAHMDDRLSSQFDGSRPRSLSGSSALLLNRAAASDSKGSGIYEFGSTHNRSHSRANSAGLYTPTTMGGFQGSGYQTTGSNSPKIGPVFSVQPQDPYYRPPRPRKRMTERGFSEDSGRRGSSGAFRDVNFADTDDDVIEGPSVSRRGTPTPAYLPAPKDDLDLEDPRKSRKDYAVREVDFYYRVRGPPLSHTGTRKLKTGPADPTGPVSSATGFFRNLLRGKTKEKGKGFEVVRSARAPPQRLPPTEEDFHEPYSDDPVTRSIAQGKRPESPPRQDQGPNDGDQPEEIRISLPPIDAGGTIELPSRMGSRRSVKTPPLAPKTPSISNERRGSQSALGQDGDELPNDASLYPPGQSTGTARLPFSANSSPSRDRNYSLASTTASTSSSHPRGNDGTGQPRIGRPSSVGYVAQHRALDNIHRAHTDEPSFTESAAELVNETSREEERT</sequence>
<feature type="domain" description="ML-like" evidence="9">
    <location>
        <begin position="70"/>
        <end position="253"/>
    </location>
</feature>
<protein>
    <recommendedName>
        <fullName evidence="9">ML-like domain-containing protein</fullName>
    </recommendedName>
</protein>
<evidence type="ECO:0000256" key="4">
    <source>
        <dbReference type="ARBA" id="ARBA00022729"/>
    </source>
</evidence>
<accession>A0ABR4LKF3</accession>
<comment type="caution">
    <text evidence="10">The sequence shown here is derived from an EMBL/GenBank/DDBJ whole genome shotgun (WGS) entry which is preliminary data.</text>
</comment>
<feature type="compositionally biased region" description="Basic and acidic residues" evidence="7">
    <location>
        <begin position="907"/>
        <end position="916"/>
    </location>
</feature>
<feature type="transmembrane region" description="Helical" evidence="8">
    <location>
        <begin position="51"/>
        <end position="74"/>
    </location>
</feature>
<evidence type="ECO:0000256" key="1">
    <source>
        <dbReference type="ARBA" id="ARBA00004141"/>
    </source>
</evidence>
<evidence type="ECO:0000256" key="8">
    <source>
        <dbReference type="SAM" id="Phobius"/>
    </source>
</evidence>
<organism evidence="10 11">
    <name type="scientific">Aspergillus lucknowensis</name>
    <dbReference type="NCBI Taxonomy" id="176173"/>
    <lineage>
        <taxon>Eukaryota</taxon>
        <taxon>Fungi</taxon>
        <taxon>Dikarya</taxon>
        <taxon>Ascomycota</taxon>
        <taxon>Pezizomycotina</taxon>
        <taxon>Eurotiomycetes</taxon>
        <taxon>Eurotiomycetidae</taxon>
        <taxon>Eurotiales</taxon>
        <taxon>Aspergillaceae</taxon>
        <taxon>Aspergillus</taxon>
        <taxon>Aspergillus subgen. Nidulantes</taxon>
    </lineage>
</organism>
<evidence type="ECO:0000259" key="9">
    <source>
        <dbReference type="SMART" id="SM01320"/>
    </source>
</evidence>
<comment type="similarity">
    <text evidence="2">Belongs to the transient receptor potential (TRP) ion channel family.</text>
</comment>
<feature type="region of interest" description="Disordered" evidence="7">
    <location>
        <begin position="762"/>
        <end position="854"/>
    </location>
</feature>
<feature type="compositionally biased region" description="Basic and acidic residues" evidence="7">
    <location>
        <begin position="842"/>
        <end position="854"/>
    </location>
</feature>
<dbReference type="PANTHER" id="PTHR31145">
    <property type="entry name" value="INTEGRAL MEMBRANE PROTEIN (AFU_ORTHOLOGUE AFUA_7G01610)"/>
    <property type="match status" value="1"/>
</dbReference>
<comment type="subcellular location">
    <subcellularLocation>
        <location evidence="1">Membrane</location>
        <topology evidence="1">Multi-pass membrane protein</topology>
    </subcellularLocation>
</comment>
<dbReference type="Pfam" id="PF06011">
    <property type="entry name" value="TRP"/>
    <property type="match status" value="1"/>
</dbReference>
<evidence type="ECO:0000256" key="5">
    <source>
        <dbReference type="ARBA" id="ARBA00022989"/>
    </source>
</evidence>
<evidence type="ECO:0000313" key="10">
    <source>
        <dbReference type="EMBL" id="KAL2864956.1"/>
    </source>
</evidence>
<feature type="transmembrane region" description="Helical" evidence="8">
    <location>
        <begin position="609"/>
        <end position="631"/>
    </location>
</feature>
<dbReference type="Pfam" id="PF14558">
    <property type="entry name" value="TRP_N"/>
    <property type="match status" value="1"/>
</dbReference>
<name>A0ABR4LKF3_9EURO</name>
<dbReference type="InterPro" id="IPR032800">
    <property type="entry name" value="TRP_N"/>
</dbReference>
<feature type="compositionally biased region" description="Polar residues" evidence="7">
    <location>
        <begin position="1038"/>
        <end position="1054"/>
    </location>
</feature>
<proteinExistence type="inferred from homology"/>
<feature type="transmembrane region" description="Helical" evidence="8">
    <location>
        <begin position="257"/>
        <end position="279"/>
    </location>
</feature>
<keyword evidence="4" id="KW-0732">Signal</keyword>
<dbReference type="InterPro" id="IPR010308">
    <property type="entry name" value="TRP_C"/>
</dbReference>
<evidence type="ECO:0000256" key="6">
    <source>
        <dbReference type="ARBA" id="ARBA00023136"/>
    </source>
</evidence>
<feature type="compositionally biased region" description="Low complexity" evidence="7">
    <location>
        <begin position="1061"/>
        <end position="1072"/>
    </location>
</feature>
<evidence type="ECO:0000256" key="3">
    <source>
        <dbReference type="ARBA" id="ARBA00022692"/>
    </source>
</evidence>
<keyword evidence="6 8" id="KW-0472">Membrane</keyword>
<feature type="compositionally biased region" description="Basic and acidic residues" evidence="7">
    <location>
        <begin position="791"/>
        <end position="803"/>
    </location>
</feature>
<gene>
    <name evidence="10" type="ORF">BJX67DRAFT_197689</name>
</gene>
<feature type="transmembrane region" description="Helical" evidence="8">
    <location>
        <begin position="577"/>
        <end position="597"/>
    </location>
</feature>
<keyword evidence="11" id="KW-1185">Reference proteome</keyword>
<dbReference type="PANTHER" id="PTHR31145:SF6">
    <property type="entry name" value="INTEGRAL MEMBRANE PROTEIN (AFU_ORTHOLOGUE AFUA_7G01610)"/>
    <property type="match status" value="1"/>
</dbReference>
<dbReference type="EMBL" id="JBFXLQ010000036">
    <property type="protein sequence ID" value="KAL2864956.1"/>
    <property type="molecule type" value="Genomic_DNA"/>
</dbReference>
<feature type="region of interest" description="Disordered" evidence="7">
    <location>
        <begin position="873"/>
        <end position="1131"/>
    </location>
</feature>
<feature type="compositionally biased region" description="Basic and acidic residues" evidence="7">
    <location>
        <begin position="1098"/>
        <end position="1110"/>
    </location>
</feature>
<feature type="transmembrane region" description="Helical" evidence="8">
    <location>
        <begin position="386"/>
        <end position="409"/>
    </location>
</feature>
<evidence type="ECO:0000313" key="11">
    <source>
        <dbReference type="Proteomes" id="UP001610432"/>
    </source>
</evidence>
<keyword evidence="3 8" id="KW-0812">Transmembrane</keyword>
<dbReference type="InterPro" id="IPR040241">
    <property type="entry name" value="TRP_Flc/Pkd2-like"/>
</dbReference>
<feature type="transmembrane region" description="Helical" evidence="8">
    <location>
        <begin position="467"/>
        <end position="491"/>
    </location>
</feature>
<dbReference type="RefSeq" id="XP_070883935.1">
    <property type="nucleotide sequence ID" value="XM_071025413.1"/>
</dbReference>
<feature type="transmembrane region" description="Helical" evidence="8">
    <location>
        <begin position="545"/>
        <end position="565"/>
    </location>
</feature>
<dbReference type="GeneID" id="98140485"/>
<dbReference type="Proteomes" id="UP001610432">
    <property type="component" value="Unassembled WGS sequence"/>
</dbReference>
<keyword evidence="5 8" id="KW-1133">Transmembrane helix</keyword>
<reference evidence="10 11" key="1">
    <citation type="submission" date="2024-07" db="EMBL/GenBank/DDBJ databases">
        <title>Section-level genome sequencing and comparative genomics of Aspergillus sections Usti and Cavernicolus.</title>
        <authorList>
            <consortium name="Lawrence Berkeley National Laboratory"/>
            <person name="Nybo J.L."/>
            <person name="Vesth T.C."/>
            <person name="Theobald S."/>
            <person name="Frisvad J.C."/>
            <person name="Larsen T.O."/>
            <person name="Kjaerboelling I."/>
            <person name="Rothschild-Mancinelli K."/>
            <person name="Lyhne E.K."/>
            <person name="Kogle M.E."/>
            <person name="Barry K."/>
            <person name="Clum A."/>
            <person name="Na H."/>
            <person name="Ledsgaard L."/>
            <person name="Lin J."/>
            <person name="Lipzen A."/>
            <person name="Kuo A."/>
            <person name="Riley R."/>
            <person name="Mondo S."/>
            <person name="Labutti K."/>
            <person name="Haridas S."/>
            <person name="Pangalinan J."/>
            <person name="Salamov A.A."/>
            <person name="Simmons B.A."/>
            <person name="Magnuson J.K."/>
            <person name="Chen J."/>
            <person name="Drula E."/>
            <person name="Henrissat B."/>
            <person name="Wiebenga A."/>
            <person name="Lubbers R.J."/>
            <person name="Gomes A.C."/>
            <person name="Macurrencykelacurrency M.R."/>
            <person name="Stajich J."/>
            <person name="Grigoriev I.V."/>
            <person name="Mortensen U.H."/>
            <person name="De Vries R.P."/>
            <person name="Baker S.E."/>
            <person name="Andersen M.R."/>
        </authorList>
    </citation>
    <scope>NUCLEOTIDE SEQUENCE [LARGE SCALE GENOMIC DNA]</scope>
    <source>
        <strain evidence="10 11">CBS 449.75</strain>
    </source>
</reference>
<dbReference type="SMART" id="SM01320">
    <property type="entry name" value="TRP_N"/>
    <property type="match status" value="1"/>
</dbReference>
<evidence type="ECO:0000256" key="2">
    <source>
        <dbReference type="ARBA" id="ARBA00010642"/>
    </source>
</evidence>
<feature type="transmembrane region" description="Helical" evidence="8">
    <location>
        <begin position="441"/>
        <end position="460"/>
    </location>
</feature>
<evidence type="ECO:0000256" key="7">
    <source>
        <dbReference type="SAM" id="MobiDB-lite"/>
    </source>
</evidence>